<sequence>MEEHLIFSVLISDSQYVESSAPTVSCAMWTELSPHLQRNKQLHDTLLQREEELARLQEENHKLRQFLNSSFVKDIEEKAKKLRANDYLSKSKIRSKSSNRKRNLSSSGAPISKRVCRNLTTEFCSESEPSEPSLDLWVLKTLGLKDKDTIDTTTGHNVSAADHYHSPVDAGSTSRNVYDSPQEVRDHSSPLQTTISYSPLKRLNFSCATPNTPGSPCGPGTPTGQPDLAFSMCLSSNHSVKTHSFPHGQAFVRRDTQGRCNFTWVPRDRP</sequence>
<feature type="region of interest" description="Disordered" evidence="6">
    <location>
        <begin position="156"/>
        <end position="193"/>
    </location>
</feature>
<comment type="subcellular location">
    <subcellularLocation>
        <location evidence="1">Nucleus</location>
    </subcellularLocation>
</comment>
<protein>
    <recommendedName>
        <fullName evidence="9">Geminin coiled-coil domain containing</fullName>
    </recommendedName>
</protein>
<evidence type="ECO:0000256" key="1">
    <source>
        <dbReference type="ARBA" id="ARBA00004123"/>
    </source>
</evidence>
<evidence type="ECO:0008006" key="9">
    <source>
        <dbReference type="Google" id="ProtNLM"/>
    </source>
</evidence>
<dbReference type="Proteomes" id="UP000694523">
    <property type="component" value="Unplaced"/>
</dbReference>
<dbReference type="GO" id="GO:0008156">
    <property type="term" value="P:negative regulation of DNA replication"/>
    <property type="evidence" value="ECO:0007669"/>
    <property type="project" value="TreeGrafter"/>
</dbReference>
<keyword evidence="4" id="KW-0131">Cell cycle</keyword>
<evidence type="ECO:0000256" key="3">
    <source>
        <dbReference type="ARBA" id="ARBA00023242"/>
    </source>
</evidence>
<reference evidence="7" key="2">
    <citation type="submission" date="2025-09" db="UniProtKB">
        <authorList>
            <consortium name="Ensembl"/>
        </authorList>
    </citation>
    <scope>IDENTIFICATION</scope>
</reference>
<keyword evidence="3" id="KW-0539">Nucleus</keyword>
<proteinExistence type="predicted"/>
<organism evidence="7 8">
    <name type="scientific">Neogobius melanostomus</name>
    <name type="common">round goby</name>
    <dbReference type="NCBI Taxonomy" id="47308"/>
    <lineage>
        <taxon>Eukaryota</taxon>
        <taxon>Metazoa</taxon>
        <taxon>Chordata</taxon>
        <taxon>Craniata</taxon>
        <taxon>Vertebrata</taxon>
        <taxon>Euteleostomi</taxon>
        <taxon>Actinopterygii</taxon>
        <taxon>Neopterygii</taxon>
        <taxon>Teleostei</taxon>
        <taxon>Neoteleostei</taxon>
        <taxon>Acanthomorphata</taxon>
        <taxon>Gobiaria</taxon>
        <taxon>Gobiiformes</taxon>
        <taxon>Gobioidei</taxon>
        <taxon>Gobiidae</taxon>
        <taxon>Benthophilinae</taxon>
        <taxon>Neogobiini</taxon>
        <taxon>Neogobius</taxon>
    </lineage>
</organism>
<feature type="region of interest" description="Disordered" evidence="6">
    <location>
        <begin position="90"/>
        <end position="109"/>
    </location>
</feature>
<evidence type="ECO:0000256" key="4">
    <source>
        <dbReference type="ARBA" id="ARBA00023306"/>
    </source>
</evidence>
<dbReference type="GO" id="GO:0045786">
    <property type="term" value="P:negative regulation of cell cycle"/>
    <property type="evidence" value="ECO:0007669"/>
    <property type="project" value="TreeGrafter"/>
</dbReference>
<dbReference type="InterPro" id="IPR059237">
    <property type="entry name" value="GemC1_CC"/>
</dbReference>
<dbReference type="Gene3D" id="1.20.5.1180">
    <property type="entry name" value="Geminin coiled-coil domain"/>
    <property type="match status" value="1"/>
</dbReference>
<evidence type="ECO:0000313" key="8">
    <source>
        <dbReference type="Proteomes" id="UP000694523"/>
    </source>
</evidence>
<dbReference type="PANTHER" id="PTHR13372:SF2">
    <property type="entry name" value="GEMININ COILED-COIL DOMAIN-CONTAINING PROTEIN 1"/>
    <property type="match status" value="1"/>
</dbReference>
<dbReference type="Ensembl" id="ENSNMLT00000034278.1">
    <property type="protein sequence ID" value="ENSNMLP00000030744.1"/>
    <property type="gene ID" value="ENSNMLG00000019374.1"/>
</dbReference>
<feature type="compositionally biased region" description="Basic residues" evidence="6">
    <location>
        <begin position="91"/>
        <end position="103"/>
    </location>
</feature>
<dbReference type="CDD" id="cd22588">
    <property type="entry name" value="GemC1_CC"/>
    <property type="match status" value="1"/>
</dbReference>
<feature type="coiled-coil region" evidence="5">
    <location>
        <begin position="39"/>
        <end position="66"/>
    </location>
</feature>
<evidence type="ECO:0000256" key="6">
    <source>
        <dbReference type="SAM" id="MobiDB-lite"/>
    </source>
</evidence>
<dbReference type="AlphaFoldDB" id="A0A8C6U1W4"/>
<dbReference type="PANTHER" id="PTHR13372">
    <property type="entry name" value="GEMININ"/>
    <property type="match status" value="1"/>
</dbReference>
<evidence type="ECO:0000256" key="2">
    <source>
        <dbReference type="ARBA" id="ARBA00023054"/>
    </source>
</evidence>
<accession>A0A8C6U1W4</accession>
<evidence type="ECO:0000256" key="5">
    <source>
        <dbReference type="SAM" id="Coils"/>
    </source>
</evidence>
<keyword evidence="2 5" id="KW-0175">Coiled coil</keyword>
<evidence type="ECO:0000313" key="7">
    <source>
        <dbReference type="Ensembl" id="ENSNMLP00000030744.1"/>
    </source>
</evidence>
<name>A0A8C6U1W4_9GOBI</name>
<dbReference type="GO" id="GO:0005634">
    <property type="term" value="C:nucleus"/>
    <property type="evidence" value="ECO:0007669"/>
    <property type="project" value="UniProtKB-SubCell"/>
</dbReference>
<dbReference type="SUPFAM" id="SSF111469">
    <property type="entry name" value="Geminin coiled-coil domain"/>
    <property type="match status" value="1"/>
</dbReference>
<keyword evidence="8" id="KW-1185">Reference proteome</keyword>
<reference evidence="7" key="1">
    <citation type="submission" date="2025-08" db="UniProtKB">
        <authorList>
            <consortium name="Ensembl"/>
        </authorList>
    </citation>
    <scope>IDENTIFICATION</scope>
</reference>